<keyword evidence="1" id="KW-0472">Membrane</keyword>
<dbReference type="SUPFAM" id="SSF53474">
    <property type="entry name" value="alpha/beta-Hydrolases"/>
    <property type="match status" value="1"/>
</dbReference>
<proteinExistence type="predicted"/>
<reference evidence="2 3" key="1">
    <citation type="submission" date="2012-06" db="EMBL/GenBank/DDBJ databases">
        <title>Finished chromosome of genome of Cylindrospermum stagnale PCC 7417.</title>
        <authorList>
            <consortium name="US DOE Joint Genome Institute"/>
            <person name="Gugger M."/>
            <person name="Coursin T."/>
            <person name="Rippka R."/>
            <person name="Tandeau De Marsac N."/>
            <person name="Huntemann M."/>
            <person name="Wei C.-L."/>
            <person name="Han J."/>
            <person name="Detter J.C."/>
            <person name="Han C."/>
            <person name="Tapia R."/>
            <person name="Chen A."/>
            <person name="Kyrpides N."/>
            <person name="Mavromatis K."/>
            <person name="Markowitz V."/>
            <person name="Szeto E."/>
            <person name="Ivanova N."/>
            <person name="Pagani I."/>
            <person name="Pati A."/>
            <person name="Goodwin L."/>
            <person name="Nordberg H.P."/>
            <person name="Cantor M.N."/>
            <person name="Hua S.X."/>
            <person name="Woyke T."/>
            <person name="Kerfeld C.A."/>
        </authorList>
    </citation>
    <scope>NUCLEOTIDE SEQUENCE [LARGE SCALE GENOMIC DNA]</scope>
    <source>
        <strain evidence="2 3">PCC 7417</strain>
    </source>
</reference>
<dbReference type="EMBL" id="CP003642">
    <property type="protein sequence ID" value="AFZ24709.1"/>
    <property type="molecule type" value="Genomic_DNA"/>
</dbReference>
<evidence type="ECO:0008006" key="4">
    <source>
        <dbReference type="Google" id="ProtNLM"/>
    </source>
</evidence>
<feature type="transmembrane region" description="Helical" evidence="1">
    <location>
        <begin position="191"/>
        <end position="210"/>
    </location>
</feature>
<evidence type="ECO:0000256" key="1">
    <source>
        <dbReference type="SAM" id="Phobius"/>
    </source>
</evidence>
<dbReference type="HOGENOM" id="CLU_443260_0_0_3"/>
<feature type="transmembrane region" description="Helical" evidence="1">
    <location>
        <begin position="216"/>
        <end position="238"/>
    </location>
</feature>
<dbReference type="Proteomes" id="UP000010475">
    <property type="component" value="Chromosome"/>
</dbReference>
<organism evidence="2 3">
    <name type="scientific">Cylindrospermum stagnale PCC 7417</name>
    <dbReference type="NCBI Taxonomy" id="56107"/>
    <lineage>
        <taxon>Bacteria</taxon>
        <taxon>Bacillati</taxon>
        <taxon>Cyanobacteriota</taxon>
        <taxon>Cyanophyceae</taxon>
        <taxon>Nostocales</taxon>
        <taxon>Nostocaceae</taxon>
        <taxon>Cylindrospermum</taxon>
    </lineage>
</organism>
<keyword evidence="3" id="KW-1185">Reference proteome</keyword>
<evidence type="ECO:0000313" key="2">
    <source>
        <dbReference type="EMBL" id="AFZ24709.1"/>
    </source>
</evidence>
<keyword evidence="1" id="KW-1133">Transmembrane helix</keyword>
<dbReference type="KEGG" id="csg:Cylst_2500"/>
<keyword evidence="1" id="KW-0812">Transmembrane</keyword>
<gene>
    <name evidence="2" type="ORF">Cylst_2500</name>
</gene>
<sequence>MTNETPNTETQRFDREIPLIIIDKFRPLNVDDEVEIPGYIAISTATNNAEDDERESLLTNLNLSVDSPDTRDDERESLLTNLNLSVDSPDTRAENFAFQTENYLQEIAQRLSKVNINDPEIVIAVHGFNNNYNSVRAWYKDIHRYINADPTINRRDVIFIGYRWPSENFIDHLILSIVHAFEALPILPRNIFFAGLLISLLLLTILIIFYKKILIFAFGLTTIITSLILTLIILRLVVYFRDCYRAAYFGTPDLVELVRQLDRVIFQRNPNNKVKLSFLGHSLGCSVITNAIRILSDAFDPLSIGNLNPYRTEKRPTNKIGRIFQLERLILVAPDIPVESVIPRRSNFLRSAIRRVKEAHVFTNEGDLALRLASTAANYFSFPAKTRFSGYRLGNLTVKHFNNSEDKSGNFPQYGIINSFNSLPFKHLEIRSSNTEHRNLEETPFYPWVANNLNDVTNRLSYYDCTDYFDFSDLDLINVNVQRSIVSLAVSKPSLNLLDYGKLLFAYVRNTFNSKVGVDTHGGYFHGEFGKKLIYRLAFVGFRQLCTSLRPQTLHQVCQEKKIQVVLSHRD</sequence>
<dbReference type="Pfam" id="PF05990">
    <property type="entry name" value="DUF900"/>
    <property type="match status" value="1"/>
</dbReference>
<dbReference type="InterPro" id="IPR029058">
    <property type="entry name" value="AB_hydrolase_fold"/>
</dbReference>
<accession>K9WY10</accession>
<dbReference type="InterPro" id="IPR010297">
    <property type="entry name" value="DUF900_hydrolase"/>
</dbReference>
<dbReference type="eggNOG" id="ENOG5032XSH">
    <property type="taxonomic scope" value="Bacteria"/>
</dbReference>
<dbReference type="OrthoDB" id="475586at2"/>
<dbReference type="AlphaFoldDB" id="K9WY10"/>
<evidence type="ECO:0000313" key="3">
    <source>
        <dbReference type="Proteomes" id="UP000010475"/>
    </source>
</evidence>
<dbReference type="RefSeq" id="WP_015207963.1">
    <property type="nucleotide sequence ID" value="NC_019757.1"/>
</dbReference>
<dbReference type="PATRIC" id="fig|56107.3.peg.2762"/>
<protein>
    <recommendedName>
        <fullName evidence="4">Alpha/beta hydrolase</fullName>
    </recommendedName>
</protein>
<name>K9WY10_9NOST</name>